<keyword evidence="2" id="KW-1185">Reference proteome</keyword>
<proteinExistence type="predicted"/>
<comment type="caution">
    <text evidence="1">The sequence shown here is derived from an EMBL/GenBank/DDBJ whole genome shotgun (WGS) entry which is preliminary data.</text>
</comment>
<sequence>MSFLQVFWVGSSLFLAASVGSLLGGLLITYVGRKHSLIGVGVPFFISWIIVANASNLHLFIAGRVLSGICVGLIYSAFPVYIVETVQPKLRGALGLLPIAFKNGGILLAHLAGAYLDISTVAYTAAALSVPIFLLMFVPPESPRWYIAKGHIHNARKALQWLRGNNYNIENEMQDLTQFQKEADKTKGIALKQIFYMENTPAILISFGLMIFQRLTGIYVIFYYAQRLSSTPITASNTESYHIRIGIVSVFSVIIAIILVDLLGRKILLYIASASVILSTSTLGVLAYIQESNYNVSFGPLSQLCLGLYIFGLSVGYEPIPWLMLGEISPLKIRGTVVSLVTGVSWVCTIFIGTSFSSMLRSDAPYCSLFFFAVTHLIAIFFVIFCVPETGGKSLEEIEINLTQRVKSINNRNGAGRNTDANL</sequence>
<dbReference type="EMBL" id="CM034405">
    <property type="protein sequence ID" value="KAJ0173434.1"/>
    <property type="molecule type" value="Genomic_DNA"/>
</dbReference>
<accession>A0ACC1CP90</accession>
<dbReference type="Proteomes" id="UP000824533">
    <property type="component" value="Linkage Group LG19"/>
</dbReference>
<reference evidence="1 2" key="1">
    <citation type="journal article" date="2021" name="Front. Genet.">
        <title>Chromosome-Level Genome Assembly Reveals Significant Gene Expansion in the Toll and IMD Signaling Pathways of Dendrolimus kikuchii.</title>
        <authorList>
            <person name="Zhou J."/>
            <person name="Wu P."/>
            <person name="Xiong Z."/>
            <person name="Liu N."/>
            <person name="Zhao N."/>
            <person name="Ji M."/>
            <person name="Qiu Y."/>
            <person name="Yang B."/>
        </authorList>
    </citation>
    <scope>NUCLEOTIDE SEQUENCE [LARGE SCALE GENOMIC DNA]</scope>
    <source>
        <strain evidence="1">Ann1</strain>
    </source>
</reference>
<protein>
    <submittedName>
        <fullName evidence="1">Uncharacterized protein</fullName>
    </submittedName>
</protein>
<evidence type="ECO:0000313" key="1">
    <source>
        <dbReference type="EMBL" id="KAJ0173434.1"/>
    </source>
</evidence>
<organism evidence="1 2">
    <name type="scientific">Dendrolimus kikuchii</name>
    <dbReference type="NCBI Taxonomy" id="765133"/>
    <lineage>
        <taxon>Eukaryota</taxon>
        <taxon>Metazoa</taxon>
        <taxon>Ecdysozoa</taxon>
        <taxon>Arthropoda</taxon>
        <taxon>Hexapoda</taxon>
        <taxon>Insecta</taxon>
        <taxon>Pterygota</taxon>
        <taxon>Neoptera</taxon>
        <taxon>Endopterygota</taxon>
        <taxon>Lepidoptera</taxon>
        <taxon>Glossata</taxon>
        <taxon>Ditrysia</taxon>
        <taxon>Bombycoidea</taxon>
        <taxon>Lasiocampidae</taxon>
        <taxon>Dendrolimus</taxon>
    </lineage>
</organism>
<evidence type="ECO:0000313" key="2">
    <source>
        <dbReference type="Proteomes" id="UP000824533"/>
    </source>
</evidence>
<name>A0ACC1CP90_9NEOP</name>
<gene>
    <name evidence="1" type="ORF">K1T71_010583</name>
</gene>